<comment type="caution">
    <text evidence="1">The sequence shown here is derived from an EMBL/GenBank/DDBJ whole genome shotgun (WGS) entry which is preliminary data.</text>
</comment>
<proteinExistence type="predicted"/>
<evidence type="ECO:0000313" key="2">
    <source>
        <dbReference type="Proteomes" id="UP000052982"/>
    </source>
</evidence>
<dbReference type="AlphaFoldDB" id="A0A117RGA7"/>
<keyword evidence="2" id="KW-1185">Reference proteome</keyword>
<evidence type="ECO:0000313" key="1">
    <source>
        <dbReference type="EMBL" id="KUN89251.1"/>
    </source>
</evidence>
<sequence length="159" mass="16353">MAASRVTAIVMSRPTLRQVLPVEGCEAVARTHPVGDHDREYGTPAAGGDLQAVPLGDAQSRGVRGVNLHERAGVELGDLAGLGQCAPLVLQAARVEGERVVVVGEFGCGQLRAAEERRAPARGGESQSEAGAVLAFQEGLADAVVEVADRVAVRAVGGR</sequence>
<organism evidence="1 2">
    <name type="scientific">Streptomyces griseoruber</name>
    <dbReference type="NCBI Taxonomy" id="1943"/>
    <lineage>
        <taxon>Bacteria</taxon>
        <taxon>Bacillati</taxon>
        <taxon>Actinomycetota</taxon>
        <taxon>Actinomycetes</taxon>
        <taxon>Kitasatosporales</taxon>
        <taxon>Streptomycetaceae</taxon>
        <taxon>Streptomyces</taxon>
    </lineage>
</organism>
<protein>
    <submittedName>
        <fullName evidence="1">Uncharacterized protein</fullName>
    </submittedName>
</protein>
<reference evidence="1 2" key="1">
    <citation type="submission" date="2015-10" db="EMBL/GenBank/DDBJ databases">
        <title>Draft genome sequence of Streptomyces griseoruber DSM 40281, type strain for the species Streptomyces griseoruber.</title>
        <authorList>
            <person name="Ruckert C."/>
            <person name="Winkler A."/>
            <person name="Kalinowski J."/>
            <person name="Kampfer P."/>
            <person name="Glaeser S."/>
        </authorList>
    </citation>
    <scope>NUCLEOTIDE SEQUENCE [LARGE SCALE GENOMIC DNA]</scope>
    <source>
        <strain evidence="1 2">DSM 40281</strain>
    </source>
</reference>
<dbReference type="EMBL" id="LMWW01000001">
    <property type="protein sequence ID" value="KUN89251.1"/>
    <property type="molecule type" value="Genomic_DNA"/>
</dbReference>
<accession>A0A117RGA7</accession>
<dbReference type="Proteomes" id="UP000052982">
    <property type="component" value="Unassembled WGS sequence"/>
</dbReference>
<gene>
    <name evidence="1" type="ORF">AQJ64_00790</name>
</gene>
<name>A0A117RGA7_9ACTN</name>